<comment type="caution">
    <text evidence="3">The sequence shown here is derived from an EMBL/GenBank/DDBJ whole genome shotgun (WGS) entry which is preliminary data.</text>
</comment>
<evidence type="ECO:0000313" key="4">
    <source>
        <dbReference type="Proteomes" id="UP000564644"/>
    </source>
</evidence>
<gene>
    <name evidence="3" type="ORF">H7C18_13850</name>
</gene>
<dbReference type="AlphaFoldDB" id="A0A7X0SNK2"/>
<reference evidence="3 4" key="1">
    <citation type="submission" date="2020-08" db="EMBL/GenBank/DDBJ databases">
        <title>Cohnella phylogeny.</title>
        <authorList>
            <person name="Dunlap C."/>
        </authorList>
    </citation>
    <scope>NUCLEOTIDE SEQUENCE [LARGE SCALE GENOMIC DNA]</scope>
    <source>
        <strain evidence="3 4">CBP 2801</strain>
    </source>
</reference>
<evidence type="ECO:0000259" key="2">
    <source>
        <dbReference type="Pfam" id="PF13810"/>
    </source>
</evidence>
<feature type="chain" id="PRO_5031462949" evidence="1">
    <location>
        <begin position="27"/>
        <end position="650"/>
    </location>
</feature>
<evidence type="ECO:0000313" key="3">
    <source>
        <dbReference type="EMBL" id="MBB6732000.1"/>
    </source>
</evidence>
<evidence type="ECO:0000256" key="1">
    <source>
        <dbReference type="SAM" id="SignalP"/>
    </source>
</evidence>
<dbReference type="InterPro" id="IPR025442">
    <property type="entry name" value="DUF4185"/>
</dbReference>
<dbReference type="Pfam" id="PF13810">
    <property type="entry name" value="DUF4185"/>
    <property type="match status" value="1"/>
</dbReference>
<feature type="signal peptide" evidence="1">
    <location>
        <begin position="1"/>
        <end position="26"/>
    </location>
</feature>
<dbReference type="Gene3D" id="2.60.120.260">
    <property type="entry name" value="Galactose-binding domain-like"/>
    <property type="match status" value="2"/>
</dbReference>
<keyword evidence="1" id="KW-0732">Signal</keyword>
<organism evidence="3 4">
    <name type="scientific">Cohnella zeiphila</name>
    <dbReference type="NCBI Taxonomy" id="2761120"/>
    <lineage>
        <taxon>Bacteria</taxon>
        <taxon>Bacillati</taxon>
        <taxon>Bacillota</taxon>
        <taxon>Bacilli</taxon>
        <taxon>Bacillales</taxon>
        <taxon>Paenibacillaceae</taxon>
        <taxon>Cohnella</taxon>
    </lineage>
</organism>
<dbReference type="Proteomes" id="UP000564644">
    <property type="component" value="Unassembled WGS sequence"/>
</dbReference>
<keyword evidence="4" id="KW-1185">Reference proteome</keyword>
<feature type="domain" description="DUF4185" evidence="2">
    <location>
        <begin position="53"/>
        <end position="353"/>
    </location>
</feature>
<protein>
    <submittedName>
        <fullName evidence="3">DUF4185 domain-containing protein</fullName>
    </submittedName>
</protein>
<accession>A0A7X0SNK2</accession>
<sequence length="650" mass="70631">MMKRNKMLTAMLAAALAFGTMELGGAAALTPTGTTMIARVTGATPAGETLPNPNQTAVNYNVGGTDLGIIWDKGGGQYFVAFGDTNDSAGNWSRSNVLAISSDTNLANGLSFDTMIQSSPGYAKEILSSKKINNDEMTVIPTAGVTVGSRSYIHYMSVNHWGSSGRWYTNYSGIAYSDDNGQNWTKSPTVKWNNNTSTWDSHFQMAAFLKDSGFVYMYATPNGRFGDVYLARVPENGMLNIGDYRYWDGNGWQASESAARPVSIGVTGELSVAYNSYFHRYIMTYLNEDRQAIVMRDAATPVGPWSGEKILVPGNFTGLGQYNAFMHPLSNGGPDLYFIMSTWYPDYNTHLMKATLTSDMLGDNPISDPSFETQTATPVMAPWYVTGEGGIDRNLGYARTGANNGYVRNGSGWNAIKQRIVVQPNTNYTLKGWVKTSANNTEGYFGARLPNDGAVIGETHFASLSGYTELAVPFNSGSNSVVELYAGLWANGGTWLQLDDVSVTRDDNLVGHAGFESQPTASLTSPWYANGNAGVDRNLGFSHTGANNGYARYDSGWNAIKQEVFVEPNTDYTLTGWVRTSSNNNDGYFGARLPNGGAVLNETHFAGLPNYTQLTVAFNSGNHHSVEIYAGMWATGDTWIQADDFRLTKT</sequence>
<name>A0A7X0SNK2_9BACL</name>
<dbReference type="EMBL" id="JACJVO010000016">
    <property type="protein sequence ID" value="MBB6732000.1"/>
    <property type="molecule type" value="Genomic_DNA"/>
</dbReference>
<proteinExistence type="predicted"/>